<gene>
    <name evidence="3" type="ORF">Q4521_04945</name>
</gene>
<dbReference type="RefSeq" id="WP_303491476.1">
    <property type="nucleotide sequence ID" value="NZ_JAUOPB010000003.1"/>
</dbReference>
<dbReference type="PANTHER" id="PTHR37296">
    <property type="entry name" value="CONSERVED VIRULENCE FACTOR B"/>
    <property type="match status" value="1"/>
</dbReference>
<dbReference type="Proteomes" id="UP001169760">
    <property type="component" value="Unassembled WGS sequence"/>
</dbReference>
<name>A0AAW7X2U1_9GAMM</name>
<dbReference type="InterPro" id="IPR039566">
    <property type="entry name" value="CvfB_S1_st"/>
</dbReference>
<dbReference type="InterPro" id="IPR003029">
    <property type="entry name" value="S1_domain"/>
</dbReference>
<evidence type="ECO:0000313" key="4">
    <source>
        <dbReference type="Proteomes" id="UP001169760"/>
    </source>
</evidence>
<feature type="domain" description="S1 motif" evidence="2">
    <location>
        <begin position="145"/>
        <end position="207"/>
    </location>
</feature>
<evidence type="ECO:0000313" key="3">
    <source>
        <dbReference type="EMBL" id="MDO6421810.1"/>
    </source>
</evidence>
<dbReference type="Pfam" id="PF13509">
    <property type="entry name" value="S1_2"/>
    <property type="match status" value="2"/>
</dbReference>
<evidence type="ECO:0000259" key="2">
    <source>
        <dbReference type="SMART" id="SM00316"/>
    </source>
</evidence>
<reference evidence="3" key="1">
    <citation type="submission" date="2023-07" db="EMBL/GenBank/DDBJ databases">
        <title>Genome content predicts the carbon catabolic preferences of heterotrophic bacteria.</title>
        <authorList>
            <person name="Gralka M."/>
        </authorList>
    </citation>
    <scope>NUCLEOTIDE SEQUENCE</scope>
    <source>
        <strain evidence="3">I3M17_2</strain>
    </source>
</reference>
<evidence type="ECO:0000256" key="1">
    <source>
        <dbReference type="PIRNR" id="PIRNR012524"/>
    </source>
</evidence>
<dbReference type="InterPro" id="IPR036388">
    <property type="entry name" value="WH-like_DNA-bd_sf"/>
</dbReference>
<dbReference type="PIRSF" id="PIRSF012524">
    <property type="entry name" value="YitL_S1"/>
    <property type="match status" value="1"/>
</dbReference>
<dbReference type="InterPro" id="IPR012340">
    <property type="entry name" value="NA-bd_OB-fold"/>
</dbReference>
<dbReference type="InterPro" id="IPR040764">
    <property type="entry name" value="CvfB_WH"/>
</dbReference>
<dbReference type="Pfam" id="PF17783">
    <property type="entry name" value="WHD_CvfB"/>
    <property type="match status" value="1"/>
</dbReference>
<dbReference type="PANTHER" id="PTHR37296:SF1">
    <property type="entry name" value="CONSERVED VIRULENCE FACTOR B"/>
    <property type="match status" value="1"/>
</dbReference>
<organism evidence="3 4">
    <name type="scientific">Saccharophagus degradans</name>
    <dbReference type="NCBI Taxonomy" id="86304"/>
    <lineage>
        <taxon>Bacteria</taxon>
        <taxon>Pseudomonadati</taxon>
        <taxon>Pseudomonadota</taxon>
        <taxon>Gammaproteobacteria</taxon>
        <taxon>Cellvibrionales</taxon>
        <taxon>Cellvibrionaceae</taxon>
        <taxon>Saccharophagus</taxon>
    </lineage>
</organism>
<proteinExistence type="inferred from homology"/>
<dbReference type="SMART" id="SM00316">
    <property type="entry name" value="S1"/>
    <property type="match status" value="3"/>
</dbReference>
<dbReference type="EMBL" id="JAUOPB010000003">
    <property type="protein sequence ID" value="MDO6421810.1"/>
    <property type="molecule type" value="Genomic_DNA"/>
</dbReference>
<dbReference type="InterPro" id="IPR014464">
    <property type="entry name" value="CvfB_fam"/>
</dbReference>
<accession>A0AAW7X2U1</accession>
<sequence>MYRIGRSYPLEVVKRVEFGVYLDAGNLGEILLPNRVAPEGLEIGDSVKAFLYLDSEDRPIATTKRPRAQVGQFAYLQVVETTHFGAFLDWGLDKHLLVPFAEQHVKMLEGKSYLVYVYQDRRDGRIVASSKVDKFIDDDKPHRFKPRQEVSLIIANSTELGFKAIVNHSHWGVLYKNDVFQRLSFGQSVKGYIQQVRADGRIDLTLNGGYKARDKNCQTILDYLKKQGGYAALHDKSDPAEISAQLGMSKAAFKKAIGGLYKQQVITIEEAGIRLIAGQS</sequence>
<comment type="caution">
    <text evidence="3">The sequence shown here is derived from an EMBL/GenBank/DDBJ whole genome shotgun (WGS) entry which is preliminary data.</text>
</comment>
<dbReference type="GO" id="GO:0003676">
    <property type="term" value="F:nucleic acid binding"/>
    <property type="evidence" value="ECO:0007669"/>
    <property type="project" value="InterPro"/>
</dbReference>
<dbReference type="Gene3D" id="1.10.10.10">
    <property type="entry name" value="Winged helix-like DNA-binding domain superfamily/Winged helix DNA-binding domain"/>
    <property type="match status" value="1"/>
</dbReference>
<comment type="similarity">
    <text evidence="1">Belongs to the CvfB family.</text>
</comment>
<dbReference type="Gene3D" id="2.40.50.140">
    <property type="entry name" value="Nucleic acid-binding proteins"/>
    <property type="match status" value="1"/>
</dbReference>
<feature type="domain" description="S1 motif" evidence="2">
    <location>
        <begin position="3"/>
        <end position="64"/>
    </location>
</feature>
<protein>
    <submittedName>
        <fullName evidence="3">S1-like domain-containing RNA-binding protein</fullName>
    </submittedName>
</protein>
<dbReference type="AlphaFoldDB" id="A0AAW7X2U1"/>
<feature type="domain" description="S1 motif" evidence="2">
    <location>
        <begin position="69"/>
        <end position="131"/>
    </location>
</feature>